<dbReference type="GO" id="GO:0015990">
    <property type="term" value="P:electron transport coupled proton transport"/>
    <property type="evidence" value="ECO:0007669"/>
    <property type="project" value="TreeGrafter"/>
</dbReference>
<feature type="transmembrane region" description="Helical" evidence="8">
    <location>
        <begin position="333"/>
        <end position="354"/>
    </location>
</feature>
<evidence type="ECO:0000313" key="11">
    <source>
        <dbReference type="EMBL" id="ANI87282.1"/>
    </source>
</evidence>
<dbReference type="InterPro" id="IPR001516">
    <property type="entry name" value="Proton_antipo_N"/>
</dbReference>
<feature type="transmembrane region" description="Helical" evidence="8">
    <location>
        <begin position="477"/>
        <end position="495"/>
    </location>
</feature>
<evidence type="ECO:0000256" key="7">
    <source>
        <dbReference type="ARBA" id="ARBA00049551"/>
    </source>
</evidence>
<keyword evidence="8" id="KW-0830">Ubiquinone</keyword>
<comment type="similarity">
    <text evidence="8">Belongs to the complex I subunit 5 family.</text>
</comment>
<comment type="function">
    <text evidence="8">Core subunit of the mitochondrial membrane respiratory chain NADH dehydrogenase (Complex I) which catalyzes electron transfer from NADH through the respiratory chain, using ubiquinone as an electron acceptor. Essential for the catalytic activity and assembly of complex I.</text>
</comment>
<evidence type="ECO:0000256" key="1">
    <source>
        <dbReference type="ARBA" id="ARBA00004141"/>
    </source>
</evidence>
<feature type="transmembrane region" description="Helical" evidence="8">
    <location>
        <begin position="269"/>
        <end position="289"/>
    </location>
</feature>
<dbReference type="GO" id="GO:0008137">
    <property type="term" value="F:NADH dehydrogenase (ubiquinone) activity"/>
    <property type="evidence" value="ECO:0007669"/>
    <property type="project" value="UniProtKB-EC"/>
</dbReference>
<dbReference type="PANTHER" id="PTHR42829">
    <property type="entry name" value="NADH-UBIQUINONE OXIDOREDUCTASE CHAIN 5"/>
    <property type="match status" value="1"/>
</dbReference>
<keyword evidence="8" id="KW-0520">NAD</keyword>
<feature type="domain" description="NADH-Ubiquinone oxidoreductase (complex I) chain 5 N-terminal" evidence="10">
    <location>
        <begin position="43"/>
        <end position="89"/>
    </location>
</feature>
<evidence type="ECO:0000259" key="10">
    <source>
        <dbReference type="Pfam" id="PF00662"/>
    </source>
</evidence>
<dbReference type="Pfam" id="PF00361">
    <property type="entry name" value="Proton_antipo_M"/>
    <property type="match status" value="1"/>
</dbReference>
<feature type="transmembrane region" description="Helical" evidence="8">
    <location>
        <begin position="241"/>
        <end position="262"/>
    </location>
</feature>
<feature type="transmembrane region" description="Helical" evidence="8">
    <location>
        <begin position="446"/>
        <end position="468"/>
    </location>
</feature>
<protein>
    <recommendedName>
        <fullName evidence="3 8">NADH-ubiquinone oxidoreductase chain 5</fullName>
        <ecNumber evidence="2 8">7.1.1.2</ecNumber>
    </recommendedName>
</protein>
<feature type="transmembrane region" description="Helical" evidence="8">
    <location>
        <begin position="374"/>
        <end position="392"/>
    </location>
</feature>
<keyword evidence="5 8" id="KW-1133">Transmembrane helix</keyword>
<dbReference type="EMBL" id="KU365324">
    <property type="protein sequence ID" value="ANI87282.1"/>
    <property type="molecule type" value="Genomic_DNA"/>
</dbReference>
<feature type="transmembrane region" description="Helical" evidence="8">
    <location>
        <begin position="89"/>
        <end position="105"/>
    </location>
</feature>
<feature type="transmembrane region" description="Helical" evidence="8">
    <location>
        <begin position="541"/>
        <end position="558"/>
    </location>
</feature>
<feature type="transmembrane region" description="Helical" evidence="8">
    <location>
        <begin position="151"/>
        <end position="169"/>
    </location>
</feature>
<comment type="catalytic activity">
    <reaction evidence="7 8">
        <text>a ubiquinone + NADH + 5 H(+)(in) = a ubiquinol + NAD(+) + 4 H(+)(out)</text>
        <dbReference type="Rhea" id="RHEA:29091"/>
        <dbReference type="Rhea" id="RHEA-COMP:9565"/>
        <dbReference type="Rhea" id="RHEA-COMP:9566"/>
        <dbReference type="ChEBI" id="CHEBI:15378"/>
        <dbReference type="ChEBI" id="CHEBI:16389"/>
        <dbReference type="ChEBI" id="CHEBI:17976"/>
        <dbReference type="ChEBI" id="CHEBI:57540"/>
        <dbReference type="ChEBI" id="CHEBI:57945"/>
        <dbReference type="EC" id="7.1.1.2"/>
    </reaction>
</comment>
<geneLocation type="mitochondrion" evidence="11"/>
<reference evidence="11" key="2">
    <citation type="journal article" date="2016" name="Mitochondrial DNA Part B Resour">
        <title>Complete mitochondrial genome sequences and phylogenetic relationship of Elysia ornata (Swainson, 1840) (Mollusca, Gastropoda, Heterobranchia, Sacoglossa).</title>
        <authorList>
            <person name="Karagozlu M.Z."/>
            <person name="Sung J.M."/>
            <person name="Lee J.H."/>
            <person name="Kwon T."/>
            <person name="Kim C.-B."/>
        </authorList>
    </citation>
    <scope>NUCLEOTIDE SEQUENCE</scope>
</reference>
<name>A0A342KD12_9GAST</name>
<feature type="transmembrane region" description="Helical" evidence="8">
    <location>
        <begin position="175"/>
        <end position="193"/>
    </location>
</feature>
<feature type="transmembrane region" description="Helical" evidence="8">
    <location>
        <begin position="58"/>
        <end position="77"/>
    </location>
</feature>
<dbReference type="InterPro" id="IPR001750">
    <property type="entry name" value="ND/Mrp_TM"/>
</dbReference>
<feature type="domain" description="NADH:quinone oxidoreductase/Mrp antiporter transmembrane" evidence="9">
    <location>
        <begin position="106"/>
        <end position="387"/>
    </location>
</feature>
<comment type="subcellular location">
    <subcellularLocation>
        <location evidence="1">Membrane</location>
        <topology evidence="1">Multi-pass membrane protein</topology>
    </subcellularLocation>
</comment>
<organism evidence="11">
    <name type="scientific">Elysia ornata</name>
    <name type="common">ornate elysia</name>
    <dbReference type="NCBI Taxonomy" id="305967"/>
    <lineage>
        <taxon>Eukaryota</taxon>
        <taxon>Metazoa</taxon>
        <taxon>Spiralia</taxon>
        <taxon>Lophotrochozoa</taxon>
        <taxon>Mollusca</taxon>
        <taxon>Gastropoda</taxon>
        <taxon>Heterobranchia</taxon>
        <taxon>Euthyneura</taxon>
        <taxon>Panpulmonata</taxon>
        <taxon>Sacoglossa</taxon>
        <taxon>Placobranchoidea</taxon>
        <taxon>Plakobranchidae</taxon>
        <taxon>Elysia</taxon>
    </lineage>
</organism>
<dbReference type="GeneID" id="28255469"/>
<dbReference type="EC" id="7.1.1.2" evidence="2 8"/>
<evidence type="ECO:0000256" key="3">
    <source>
        <dbReference type="ARBA" id="ARBA00021096"/>
    </source>
</evidence>
<evidence type="ECO:0000256" key="5">
    <source>
        <dbReference type="ARBA" id="ARBA00022989"/>
    </source>
</evidence>
<keyword evidence="4 8" id="KW-0812">Transmembrane</keyword>
<dbReference type="RefSeq" id="YP_009262616.1">
    <property type="nucleotide sequence ID" value="NC_030537.1"/>
</dbReference>
<dbReference type="PRINTS" id="PR01434">
    <property type="entry name" value="NADHDHGNASE5"/>
</dbReference>
<evidence type="ECO:0000259" key="9">
    <source>
        <dbReference type="Pfam" id="PF00361"/>
    </source>
</evidence>
<proteinExistence type="inferred from homology"/>
<feature type="transmembrane region" description="Helical" evidence="8">
    <location>
        <begin position="12"/>
        <end position="38"/>
    </location>
</feature>
<sequence length="560" mass="61526">MANFKSLKFSVILLSLFITTFCLSMGAFLLEESFILSIELFELSSSSFGFDLVFDKTSLSFASVVMIISSSVFSFSYSYMSEDPFQTRFLWILLAFVGSMNLLIFSGSVFFLFIGWDGLGITSFALIIYYQSSESLSAGFQTLMINRIGDALIVLATFMFVILGQFSFISLPFNFWIVPLVIILMFAGLTKSAQYPFSSWLPAAMAAPTPVSALVHSSTLVTAGIFLIIRLSYWIPLPPQGSSTLLFCGAVTCLLGGWSATYENDLKKIIALSTLSQLGVMVFCLGLGLPSLALFHLYTHALFKALLFIAAGHVLMTAFGAQDIRLLGGVGMLMPFTSVIFGVSSFCLVGAPFLSAFYSKHMILEKMFMSPGSTFSTILMLVATFFTAKYVSRSMKCILWSKSNYSLLSKSSPASVILPMTILSLGAIASGKFIFLVDISNLEEAYISSILGGLINFVTIFGVVLGLFDSANPKNSFFLSTMFFLTPMISYSSKILSPLVNKMTNLDYGWLEPSFIMKSSIQMVGSSFTSFFMWPNMQLSMVRSGLIFSTLLLIAFTFNF</sequence>
<dbReference type="CTD" id="4540"/>
<evidence type="ECO:0000256" key="4">
    <source>
        <dbReference type="ARBA" id="ARBA00022692"/>
    </source>
</evidence>
<dbReference type="GO" id="GO:0042773">
    <property type="term" value="P:ATP synthesis coupled electron transport"/>
    <property type="evidence" value="ECO:0007669"/>
    <property type="project" value="InterPro"/>
</dbReference>
<evidence type="ECO:0000256" key="6">
    <source>
        <dbReference type="ARBA" id="ARBA00023136"/>
    </source>
</evidence>
<dbReference type="AlphaFoldDB" id="A0A342KD12"/>
<dbReference type="GO" id="GO:0003954">
    <property type="term" value="F:NADH dehydrogenase activity"/>
    <property type="evidence" value="ECO:0007669"/>
    <property type="project" value="TreeGrafter"/>
</dbReference>
<dbReference type="Pfam" id="PF00662">
    <property type="entry name" value="Proton_antipo_N"/>
    <property type="match status" value="1"/>
</dbReference>
<keyword evidence="6 8" id="KW-0472">Membrane</keyword>
<gene>
    <name evidence="11" type="primary">ND5</name>
</gene>
<dbReference type="GO" id="GO:0016020">
    <property type="term" value="C:membrane"/>
    <property type="evidence" value="ECO:0007669"/>
    <property type="project" value="UniProtKB-SubCell"/>
</dbReference>
<evidence type="ECO:0000256" key="2">
    <source>
        <dbReference type="ARBA" id="ARBA00012944"/>
    </source>
</evidence>
<keyword evidence="8 11" id="KW-0496">Mitochondrion</keyword>
<accession>A0A342KD12</accession>
<feature type="transmembrane region" description="Helical" evidence="8">
    <location>
        <begin position="214"/>
        <end position="235"/>
    </location>
</feature>
<reference evidence="11" key="1">
    <citation type="submission" date="2015-12" db="EMBL/GenBank/DDBJ databases">
        <authorList>
            <person name="Shamseldin A."/>
            <person name="Moawad H."/>
            <person name="Abd El-Rahim W.M."/>
            <person name="Sadowsky M.J."/>
        </authorList>
    </citation>
    <scope>NUCLEOTIDE SEQUENCE</scope>
</reference>
<dbReference type="InterPro" id="IPR003945">
    <property type="entry name" value="NU5C-like"/>
</dbReference>
<evidence type="ECO:0000256" key="8">
    <source>
        <dbReference type="RuleBase" id="RU003404"/>
    </source>
</evidence>
<feature type="transmembrane region" description="Helical" evidence="8">
    <location>
        <begin position="301"/>
        <end position="321"/>
    </location>
</feature>
<dbReference type="PANTHER" id="PTHR42829:SF2">
    <property type="entry name" value="NADH-UBIQUINONE OXIDOREDUCTASE CHAIN 5"/>
    <property type="match status" value="1"/>
</dbReference>
<feature type="transmembrane region" description="Helical" evidence="8">
    <location>
        <begin position="413"/>
        <end position="434"/>
    </location>
</feature>
<keyword evidence="8" id="KW-0813">Transport</keyword>